<dbReference type="KEGG" id="mgal:NCTC10186_00343"/>
<feature type="transmembrane region" description="Helical" evidence="1">
    <location>
        <begin position="97"/>
        <end position="119"/>
    </location>
</feature>
<keyword evidence="3" id="KW-1185">Reference proteome</keyword>
<accession>A0A449AZB0</accession>
<keyword evidence="1" id="KW-0472">Membrane</keyword>
<name>A0A449AZB0_9BACT</name>
<dbReference type="AlphaFoldDB" id="A0A449AZB0"/>
<keyword evidence="1" id="KW-0812">Transmembrane</keyword>
<feature type="transmembrane region" description="Helical" evidence="1">
    <location>
        <begin position="30"/>
        <end position="54"/>
    </location>
</feature>
<proteinExistence type="predicted"/>
<evidence type="ECO:0000256" key="1">
    <source>
        <dbReference type="SAM" id="Phobius"/>
    </source>
</evidence>
<evidence type="ECO:0000313" key="3">
    <source>
        <dbReference type="Proteomes" id="UP000289862"/>
    </source>
</evidence>
<dbReference type="OrthoDB" id="401207at2"/>
<reference evidence="2 3" key="1">
    <citation type="submission" date="2019-01" db="EMBL/GenBank/DDBJ databases">
        <authorList>
            <consortium name="Pathogen Informatics"/>
        </authorList>
    </citation>
    <scope>NUCLEOTIDE SEQUENCE [LARGE SCALE GENOMIC DNA]</scope>
    <source>
        <strain evidence="2 3">NCTC10186</strain>
    </source>
</reference>
<protein>
    <submittedName>
        <fullName evidence="2">Uncharacterized protein</fullName>
    </submittedName>
</protein>
<dbReference type="Proteomes" id="UP000289862">
    <property type="component" value="Chromosome"/>
</dbReference>
<dbReference type="EMBL" id="LR215031">
    <property type="protein sequence ID" value="VEU72868.1"/>
    <property type="molecule type" value="Genomic_DNA"/>
</dbReference>
<dbReference type="RefSeq" id="WP_119572217.1">
    <property type="nucleotide sequence ID" value="NZ_LR215031.1"/>
</dbReference>
<keyword evidence="1" id="KW-1133">Transmembrane helix</keyword>
<evidence type="ECO:0000313" key="2">
    <source>
        <dbReference type="EMBL" id="VEU72868.1"/>
    </source>
</evidence>
<organism evidence="2 3">
    <name type="scientific">Mycoplasmopsis gallopavonis</name>
    <dbReference type="NCBI Taxonomy" id="76629"/>
    <lineage>
        <taxon>Bacteria</taxon>
        <taxon>Bacillati</taxon>
        <taxon>Mycoplasmatota</taxon>
        <taxon>Mycoplasmoidales</taxon>
        <taxon>Metamycoplasmataceae</taxon>
        <taxon>Mycoplasmopsis</taxon>
    </lineage>
</organism>
<sequence>MLVKLQDSIQNLTSSPLDNPGSRLFKHTPFGVIIAIFIIALVLAVVSFAIYFYYSLRKIKEYKNAQLADFLKENPKRKNVTYQNSGMYLPSWERAKYNAPLFFGVLFTGIAIIFFIGMFS</sequence>
<gene>
    <name evidence="2" type="ORF">NCTC10186_00343</name>
</gene>